<evidence type="ECO:0000256" key="6">
    <source>
        <dbReference type="ARBA" id="ARBA00023163"/>
    </source>
</evidence>
<dbReference type="SMART" id="SM01090">
    <property type="entry name" value="Copper-fist"/>
    <property type="match status" value="1"/>
</dbReference>
<dbReference type="SUPFAM" id="SSF57879">
    <property type="entry name" value="Zinc domain conserved in yeast copper-regulated transcription factors"/>
    <property type="match status" value="1"/>
</dbReference>
<reference evidence="10" key="2">
    <citation type="submission" date="2020-11" db="EMBL/GenBank/DDBJ databases">
        <authorList>
            <consortium name="DOE Joint Genome Institute"/>
            <person name="Kuo A."/>
            <person name="Miyauchi S."/>
            <person name="Kiss E."/>
            <person name="Drula E."/>
            <person name="Kohler A."/>
            <person name="Sanchez-Garcia M."/>
            <person name="Andreopoulos B."/>
            <person name="Barry K.W."/>
            <person name="Bonito G."/>
            <person name="Buee M."/>
            <person name="Carver A."/>
            <person name="Chen C."/>
            <person name="Cichocki N."/>
            <person name="Clum A."/>
            <person name="Culley D."/>
            <person name="Crous P.W."/>
            <person name="Fauchery L."/>
            <person name="Girlanda M."/>
            <person name="Hayes R."/>
            <person name="Keri Z."/>
            <person name="Labutti K."/>
            <person name="Lipzen A."/>
            <person name="Lombard V."/>
            <person name="Magnuson J."/>
            <person name="Maillard F."/>
            <person name="Morin E."/>
            <person name="Murat C."/>
            <person name="Nolan M."/>
            <person name="Ohm R."/>
            <person name="Pangilinan J."/>
            <person name="Pereira M."/>
            <person name="Perotto S."/>
            <person name="Peter M."/>
            <person name="Riley R."/>
            <person name="Sitrit Y."/>
            <person name="Stielow B."/>
            <person name="Szollosi G."/>
            <person name="Zifcakova L."/>
            <person name="Stursova M."/>
            <person name="Spatafora J.W."/>
            <person name="Tedersoo L."/>
            <person name="Vaario L.-M."/>
            <person name="Yamada A."/>
            <person name="Yan M."/>
            <person name="Wang P."/>
            <person name="Xu J."/>
            <person name="Bruns T."/>
            <person name="Baldrian P."/>
            <person name="Vilgalys R."/>
            <person name="Henrissat B."/>
            <person name="Grigoriev I.V."/>
            <person name="Hibbett D."/>
            <person name="Nagy L.G."/>
            <person name="Martin F.M."/>
        </authorList>
    </citation>
    <scope>NUCLEOTIDE SEQUENCE</scope>
    <source>
        <strain evidence="10">UH-Tt-Lm1</strain>
    </source>
</reference>
<keyword evidence="5" id="KW-0805">Transcription regulation</keyword>
<proteinExistence type="predicted"/>
<evidence type="ECO:0000259" key="9">
    <source>
        <dbReference type="PROSITE" id="PS50073"/>
    </source>
</evidence>
<dbReference type="Proteomes" id="UP000736335">
    <property type="component" value="Unassembled WGS sequence"/>
</dbReference>
<dbReference type="OrthoDB" id="5600085at2759"/>
<feature type="region of interest" description="Disordered" evidence="8">
    <location>
        <begin position="65"/>
        <end position="86"/>
    </location>
</feature>
<dbReference type="InterPro" id="IPR001083">
    <property type="entry name" value="Cu_fist_DNA-bd_dom"/>
</dbReference>
<dbReference type="InterPro" id="IPR036395">
    <property type="entry name" value="Cu_fist_DNA-bd_dom_sf"/>
</dbReference>
<dbReference type="PANTHER" id="PTHR28088">
    <property type="entry name" value="TRANSCRIPTIONAL ACTIVATOR HAA1-RELATED"/>
    <property type="match status" value="1"/>
</dbReference>
<evidence type="ECO:0000256" key="3">
    <source>
        <dbReference type="ARBA" id="ARBA00022833"/>
    </source>
</evidence>
<keyword evidence="4" id="KW-0186">Copper</keyword>
<dbReference type="GO" id="GO:0006879">
    <property type="term" value="P:intracellular iron ion homeostasis"/>
    <property type="evidence" value="ECO:0007669"/>
    <property type="project" value="TreeGrafter"/>
</dbReference>
<dbReference type="PROSITE" id="PS50073">
    <property type="entry name" value="COPPER_FIST_2"/>
    <property type="match status" value="1"/>
</dbReference>
<gene>
    <name evidence="10" type="ORF">BJ322DRAFT_269722</name>
</gene>
<dbReference type="InterPro" id="IPR051763">
    <property type="entry name" value="Copper_Homeo_Regul"/>
</dbReference>
<feature type="region of interest" description="Disordered" evidence="8">
    <location>
        <begin position="129"/>
        <end position="190"/>
    </location>
</feature>
<dbReference type="GO" id="GO:0000981">
    <property type="term" value="F:DNA-binding transcription factor activity, RNA polymerase II-specific"/>
    <property type="evidence" value="ECO:0007669"/>
    <property type="project" value="TreeGrafter"/>
</dbReference>
<feature type="region of interest" description="Disordered" evidence="8">
    <location>
        <begin position="416"/>
        <end position="436"/>
    </location>
</feature>
<dbReference type="EMBL" id="WIUZ02000014">
    <property type="protein sequence ID" value="KAF9781322.1"/>
    <property type="molecule type" value="Genomic_DNA"/>
</dbReference>
<dbReference type="AlphaFoldDB" id="A0A9P6H7V0"/>
<dbReference type="FunFam" id="3.90.430.10:FF:000001">
    <property type="entry name" value="Copper fist DNA-binding protein"/>
    <property type="match status" value="1"/>
</dbReference>
<evidence type="ECO:0000256" key="1">
    <source>
        <dbReference type="ARBA" id="ARBA00004123"/>
    </source>
</evidence>
<dbReference type="Gene3D" id="3.90.430.10">
    <property type="entry name" value="Copper fist DNA-binding domain"/>
    <property type="match status" value="1"/>
</dbReference>
<name>A0A9P6H7V0_9AGAM</name>
<feature type="compositionally biased region" description="Polar residues" evidence="8">
    <location>
        <begin position="174"/>
        <end position="186"/>
    </location>
</feature>
<evidence type="ECO:0000313" key="11">
    <source>
        <dbReference type="Proteomes" id="UP000736335"/>
    </source>
</evidence>
<comment type="subcellular location">
    <subcellularLocation>
        <location evidence="1">Nucleus</location>
    </subcellularLocation>
</comment>
<keyword evidence="2" id="KW-0479">Metal-binding</keyword>
<evidence type="ECO:0000256" key="4">
    <source>
        <dbReference type="ARBA" id="ARBA00023008"/>
    </source>
</evidence>
<evidence type="ECO:0000256" key="5">
    <source>
        <dbReference type="ARBA" id="ARBA00023015"/>
    </source>
</evidence>
<dbReference type="GO" id="GO:0045944">
    <property type="term" value="P:positive regulation of transcription by RNA polymerase II"/>
    <property type="evidence" value="ECO:0007669"/>
    <property type="project" value="TreeGrafter"/>
</dbReference>
<evidence type="ECO:0000256" key="8">
    <source>
        <dbReference type="SAM" id="MobiDB-lite"/>
    </source>
</evidence>
<evidence type="ECO:0000256" key="7">
    <source>
        <dbReference type="ARBA" id="ARBA00023242"/>
    </source>
</evidence>
<organism evidence="10 11">
    <name type="scientific">Thelephora terrestris</name>
    <dbReference type="NCBI Taxonomy" id="56493"/>
    <lineage>
        <taxon>Eukaryota</taxon>
        <taxon>Fungi</taxon>
        <taxon>Dikarya</taxon>
        <taxon>Basidiomycota</taxon>
        <taxon>Agaricomycotina</taxon>
        <taxon>Agaricomycetes</taxon>
        <taxon>Thelephorales</taxon>
        <taxon>Thelephoraceae</taxon>
        <taxon>Thelephora</taxon>
    </lineage>
</organism>
<reference evidence="10" key="1">
    <citation type="journal article" date="2020" name="Nat. Commun.">
        <title>Large-scale genome sequencing of mycorrhizal fungi provides insights into the early evolution of symbiotic traits.</title>
        <authorList>
            <person name="Miyauchi S."/>
            <person name="Kiss E."/>
            <person name="Kuo A."/>
            <person name="Drula E."/>
            <person name="Kohler A."/>
            <person name="Sanchez-Garcia M."/>
            <person name="Morin E."/>
            <person name="Andreopoulos B."/>
            <person name="Barry K.W."/>
            <person name="Bonito G."/>
            <person name="Buee M."/>
            <person name="Carver A."/>
            <person name="Chen C."/>
            <person name="Cichocki N."/>
            <person name="Clum A."/>
            <person name="Culley D."/>
            <person name="Crous P.W."/>
            <person name="Fauchery L."/>
            <person name="Girlanda M."/>
            <person name="Hayes R.D."/>
            <person name="Keri Z."/>
            <person name="LaButti K."/>
            <person name="Lipzen A."/>
            <person name="Lombard V."/>
            <person name="Magnuson J."/>
            <person name="Maillard F."/>
            <person name="Murat C."/>
            <person name="Nolan M."/>
            <person name="Ohm R.A."/>
            <person name="Pangilinan J."/>
            <person name="Pereira M.F."/>
            <person name="Perotto S."/>
            <person name="Peter M."/>
            <person name="Pfister S."/>
            <person name="Riley R."/>
            <person name="Sitrit Y."/>
            <person name="Stielow J.B."/>
            <person name="Szollosi G."/>
            <person name="Zifcakova L."/>
            <person name="Stursova M."/>
            <person name="Spatafora J.W."/>
            <person name="Tedersoo L."/>
            <person name="Vaario L.M."/>
            <person name="Yamada A."/>
            <person name="Yan M."/>
            <person name="Wang P."/>
            <person name="Xu J."/>
            <person name="Bruns T."/>
            <person name="Baldrian P."/>
            <person name="Vilgalys R."/>
            <person name="Dunand C."/>
            <person name="Henrissat B."/>
            <person name="Grigoriev I.V."/>
            <person name="Hibbett D."/>
            <person name="Nagy L.G."/>
            <person name="Martin F.M."/>
        </authorList>
    </citation>
    <scope>NUCLEOTIDE SEQUENCE</scope>
    <source>
        <strain evidence="10">UH-Tt-Lm1</strain>
    </source>
</reference>
<comment type="caution">
    <text evidence="10">The sequence shown here is derived from an EMBL/GenBank/DDBJ whole genome shotgun (WGS) entry which is preliminary data.</text>
</comment>
<evidence type="ECO:0000313" key="10">
    <source>
        <dbReference type="EMBL" id="KAF9781322.1"/>
    </source>
</evidence>
<feature type="region of interest" description="Disordered" evidence="8">
    <location>
        <begin position="203"/>
        <end position="240"/>
    </location>
</feature>
<feature type="compositionally biased region" description="Polar residues" evidence="8">
    <location>
        <begin position="228"/>
        <end position="237"/>
    </location>
</feature>
<sequence length="436" mass="46082">MIVIEGKKYSCDTCIKGHRSSACKHTDRPLYEIQKKGRPVTQCPHCRELRKTKQVHIKCNCGDAGPGKGASGSASKKTHDPAFPHGVPEHLTAIVTLSSEHGSDSEHAAGPCPCNPGGTCTCATVRKSKRSVGPEPPLDPSAVKPSTGHEYRRVLPKPPNTSPVPPSRPGPFHNPSSTASGKQSQRPHLHTESYSPYERAYDANHSHHAPSDHSESGVSPLEAGPSPISRTPGNQGSFDWRAYPSIPVRSLCSCGDSCPCSGCFEHRGPSAIQAYQESSSSPACANPNYCTSCVECAVVLGHPSQHTPSPGSFDTQSSSFMDDWLRQLIEGLPVLPADGNTLHPDTPMPGRSTHSPPEPGFCVCAGECFGECRGAWRGEGDSASMSIGPTGSLPPVGLDNGWSIPIGDQSWIPSDGSSEGEMMPGVNPAGDFNWGV</sequence>
<evidence type="ECO:0000256" key="2">
    <source>
        <dbReference type="ARBA" id="ARBA00022723"/>
    </source>
</evidence>
<dbReference type="PANTHER" id="PTHR28088:SF5">
    <property type="entry name" value="TRANSCRIPTIONAL ACTIVATOR HAA1-RELATED"/>
    <property type="match status" value="1"/>
</dbReference>
<dbReference type="SMART" id="SM00412">
    <property type="entry name" value="Cu_FIST"/>
    <property type="match status" value="1"/>
</dbReference>
<keyword evidence="3" id="KW-0862">Zinc</keyword>
<dbReference type="GO" id="GO:0005507">
    <property type="term" value="F:copper ion binding"/>
    <property type="evidence" value="ECO:0007669"/>
    <property type="project" value="InterPro"/>
</dbReference>
<feature type="compositionally biased region" description="Basic and acidic residues" evidence="8">
    <location>
        <begin position="203"/>
        <end position="215"/>
    </location>
</feature>
<dbReference type="GO" id="GO:0000978">
    <property type="term" value="F:RNA polymerase II cis-regulatory region sequence-specific DNA binding"/>
    <property type="evidence" value="ECO:0007669"/>
    <property type="project" value="TreeGrafter"/>
</dbReference>
<keyword evidence="6" id="KW-0804">Transcription</keyword>
<keyword evidence="7" id="KW-0539">Nucleus</keyword>
<feature type="compositionally biased region" description="Pro residues" evidence="8">
    <location>
        <begin position="156"/>
        <end position="169"/>
    </location>
</feature>
<keyword evidence="11" id="KW-1185">Reference proteome</keyword>
<dbReference type="PRINTS" id="PR00617">
    <property type="entry name" value="COPPERFIST"/>
</dbReference>
<protein>
    <recommendedName>
        <fullName evidence="9">Copper-fist domain-containing protein</fullName>
    </recommendedName>
</protein>
<dbReference type="GO" id="GO:0005634">
    <property type="term" value="C:nucleus"/>
    <property type="evidence" value="ECO:0007669"/>
    <property type="project" value="UniProtKB-SubCell"/>
</dbReference>
<dbReference type="Pfam" id="PF00649">
    <property type="entry name" value="Copper-fist"/>
    <property type="match status" value="1"/>
</dbReference>
<accession>A0A9P6H7V0</accession>
<dbReference type="GO" id="GO:0006878">
    <property type="term" value="P:intracellular copper ion homeostasis"/>
    <property type="evidence" value="ECO:0007669"/>
    <property type="project" value="TreeGrafter"/>
</dbReference>
<feature type="domain" description="Copper-fist" evidence="9">
    <location>
        <begin position="1"/>
        <end position="40"/>
    </location>
</feature>